<dbReference type="AlphaFoldDB" id="A0A098EHY1"/>
<gene>
    <name evidence="2" type="ORF">BN1080_00337</name>
</gene>
<dbReference type="PROSITE" id="PS50152">
    <property type="entry name" value="25A_SYNTH_3"/>
    <property type="match status" value="1"/>
</dbReference>
<dbReference type="STRING" id="1499687.BN1080_00337"/>
<sequence length="261" mass="30090">MQFPTRIGVDPAGYILNQTSTQKIHPVYRELLNQILEMLKRCAGAKVHSVYIYGSVGRGEAVQGTSDIDLSVLLTSPLLPQEKALLDRETAALVHLNPLVPKVDYDMGVVAEVLKQENQFYWGFWLKHVCSCIYGEDLSVKWPRMKPDIRICQAMNQDLMETLAGYRKAILTKEADAYKLQSILKRIVRGAYCYVAVRDESWSTDIRENLQILQHYFPNEAYFREIEAVFLFQKPLNRDDVLSCLDYFITWFSEHSIEGKE</sequence>
<dbReference type="InterPro" id="IPR002934">
    <property type="entry name" value="Polymerase_NTP_transf_dom"/>
</dbReference>
<keyword evidence="3" id="KW-1185">Reference proteome</keyword>
<dbReference type="Gene3D" id="3.30.460.10">
    <property type="entry name" value="Beta Polymerase, domain 2"/>
    <property type="match status" value="1"/>
</dbReference>
<feature type="domain" description="Polymerase nucleotidyl transferase" evidence="1">
    <location>
        <begin position="34"/>
        <end position="79"/>
    </location>
</feature>
<dbReference type="SUPFAM" id="SSF81301">
    <property type="entry name" value="Nucleotidyltransferase"/>
    <property type="match status" value="1"/>
</dbReference>
<dbReference type="InterPro" id="IPR043519">
    <property type="entry name" value="NT_sf"/>
</dbReference>
<evidence type="ECO:0000313" key="3">
    <source>
        <dbReference type="Proteomes" id="UP000043699"/>
    </source>
</evidence>
<dbReference type="OrthoDB" id="2351665at2"/>
<name>A0A098EHY1_9BACL</name>
<dbReference type="RefSeq" id="WP_052649913.1">
    <property type="nucleotide sequence ID" value="NZ_CCXS01000001.1"/>
</dbReference>
<evidence type="ECO:0000313" key="2">
    <source>
        <dbReference type="EMBL" id="CEG21427.1"/>
    </source>
</evidence>
<dbReference type="EMBL" id="CCXS01000001">
    <property type="protein sequence ID" value="CEG21427.1"/>
    <property type="molecule type" value="Genomic_DNA"/>
</dbReference>
<reference evidence="2 3" key="1">
    <citation type="submission" date="2014-09" db="EMBL/GenBank/DDBJ databases">
        <authorList>
            <person name="Urmite Genomes Urmite Genomes"/>
        </authorList>
    </citation>
    <scope>NUCLEOTIDE SEQUENCE [LARGE SCALE GENOMIC DNA]</scope>
    <source>
        <strain evidence="2 3">ES2</strain>
    </source>
</reference>
<accession>A0A098EHY1</accession>
<protein>
    <recommendedName>
        <fullName evidence="1">Polymerase nucleotidyl transferase domain-containing protein</fullName>
    </recommendedName>
</protein>
<evidence type="ECO:0000259" key="1">
    <source>
        <dbReference type="Pfam" id="PF01909"/>
    </source>
</evidence>
<dbReference type="Proteomes" id="UP000043699">
    <property type="component" value="Unassembled WGS sequence"/>
</dbReference>
<proteinExistence type="predicted"/>
<organism evidence="2 3">
    <name type="scientific">Planococcus massiliensis</name>
    <dbReference type="NCBI Taxonomy" id="1499687"/>
    <lineage>
        <taxon>Bacteria</taxon>
        <taxon>Bacillati</taxon>
        <taxon>Bacillota</taxon>
        <taxon>Bacilli</taxon>
        <taxon>Bacillales</taxon>
        <taxon>Caryophanaceae</taxon>
        <taxon>Planococcus</taxon>
    </lineage>
</organism>
<dbReference type="GO" id="GO:0016779">
    <property type="term" value="F:nucleotidyltransferase activity"/>
    <property type="evidence" value="ECO:0007669"/>
    <property type="project" value="InterPro"/>
</dbReference>
<dbReference type="Pfam" id="PF01909">
    <property type="entry name" value="NTP_transf_2"/>
    <property type="match status" value="1"/>
</dbReference>
<dbReference type="CDD" id="cd05403">
    <property type="entry name" value="NT_KNTase_like"/>
    <property type="match status" value="1"/>
</dbReference>